<evidence type="ECO:0000313" key="6">
    <source>
        <dbReference type="EMBL" id="CAL4128428.1"/>
    </source>
</evidence>
<comment type="similarity">
    <text evidence="1">Belongs to the peptidase C48 family.</text>
</comment>
<proteinExistence type="inferred from homology"/>
<dbReference type="GO" id="GO:0016929">
    <property type="term" value="F:deSUMOylase activity"/>
    <property type="evidence" value="ECO:0007669"/>
    <property type="project" value="TreeGrafter"/>
</dbReference>
<dbReference type="Proteomes" id="UP001497623">
    <property type="component" value="Unassembled WGS sequence"/>
</dbReference>
<dbReference type="GO" id="GO:0060255">
    <property type="term" value="P:regulation of macromolecule metabolic process"/>
    <property type="evidence" value="ECO:0007669"/>
    <property type="project" value="UniProtKB-ARBA"/>
</dbReference>
<organism evidence="6 7">
    <name type="scientific">Meganyctiphanes norvegica</name>
    <name type="common">Northern krill</name>
    <name type="synonym">Thysanopoda norvegica</name>
    <dbReference type="NCBI Taxonomy" id="48144"/>
    <lineage>
        <taxon>Eukaryota</taxon>
        <taxon>Metazoa</taxon>
        <taxon>Ecdysozoa</taxon>
        <taxon>Arthropoda</taxon>
        <taxon>Crustacea</taxon>
        <taxon>Multicrustacea</taxon>
        <taxon>Malacostraca</taxon>
        <taxon>Eumalacostraca</taxon>
        <taxon>Eucarida</taxon>
        <taxon>Euphausiacea</taxon>
        <taxon>Euphausiidae</taxon>
        <taxon>Meganyctiphanes</taxon>
    </lineage>
</organism>
<keyword evidence="3" id="KW-0378">Hydrolase</keyword>
<dbReference type="PROSITE" id="PS50600">
    <property type="entry name" value="ULP_PROTEASE"/>
    <property type="match status" value="1"/>
</dbReference>
<dbReference type="PANTHER" id="PTHR12606:SF141">
    <property type="entry name" value="GH15225P-RELATED"/>
    <property type="match status" value="1"/>
</dbReference>
<evidence type="ECO:0000259" key="5">
    <source>
        <dbReference type="PROSITE" id="PS50600"/>
    </source>
</evidence>
<evidence type="ECO:0000256" key="2">
    <source>
        <dbReference type="ARBA" id="ARBA00022670"/>
    </source>
</evidence>
<dbReference type="Pfam" id="PF02902">
    <property type="entry name" value="Peptidase_C48"/>
    <property type="match status" value="1"/>
</dbReference>
<feature type="domain" description="Ubiquitin-like protease family profile" evidence="5">
    <location>
        <begin position="37"/>
        <end position="200"/>
    </location>
</feature>
<dbReference type="PANTHER" id="PTHR12606">
    <property type="entry name" value="SENTRIN/SUMO-SPECIFIC PROTEASE"/>
    <property type="match status" value="1"/>
</dbReference>
<dbReference type="GO" id="GO:0006508">
    <property type="term" value="P:proteolysis"/>
    <property type="evidence" value="ECO:0007669"/>
    <property type="project" value="UniProtKB-KW"/>
</dbReference>
<dbReference type="FunFam" id="3.40.395.10:FF:000001">
    <property type="entry name" value="Sentrin-specific protease 1"/>
    <property type="match status" value="1"/>
</dbReference>
<evidence type="ECO:0000313" key="7">
    <source>
        <dbReference type="Proteomes" id="UP001497623"/>
    </source>
</evidence>
<reference evidence="6 7" key="1">
    <citation type="submission" date="2024-05" db="EMBL/GenBank/DDBJ databases">
        <authorList>
            <person name="Wallberg A."/>
        </authorList>
    </citation>
    <scope>NUCLEOTIDE SEQUENCE [LARGE SCALE GENOMIC DNA]</scope>
</reference>
<dbReference type="GO" id="GO:0005634">
    <property type="term" value="C:nucleus"/>
    <property type="evidence" value="ECO:0007669"/>
    <property type="project" value="TreeGrafter"/>
</dbReference>
<dbReference type="GO" id="GO:0080090">
    <property type="term" value="P:regulation of primary metabolic process"/>
    <property type="evidence" value="ECO:0007669"/>
    <property type="project" value="UniProtKB-ARBA"/>
</dbReference>
<dbReference type="InterPro" id="IPR003653">
    <property type="entry name" value="Peptidase_C48_C"/>
</dbReference>
<sequence>MQDSSAILAQVTPEMEEMITYMLRGTPETQLCKKFNIEIKRKDVQTLRPRKYVNDEIINFYMNMIVERGEKSSGMLNVFAFSTFFYPQLKKSGYDAVKRHTRKVDIFSKDVILVPIFSMDHWSLIVIDFRFLTIRYYDSMLTNNNPCLNLIMRYVQEEHLEKRKCFYDIDIWNKENIKDIPMQINLWDCGVFVCKYAEYLSREAKMSFTAVHMPNYRKQIVYEICTTKLIVS</sequence>
<keyword evidence="7" id="KW-1185">Reference proteome</keyword>
<dbReference type="AlphaFoldDB" id="A0AAV2RPQ7"/>
<dbReference type="EMBL" id="CAXKWB010025658">
    <property type="protein sequence ID" value="CAL4128428.1"/>
    <property type="molecule type" value="Genomic_DNA"/>
</dbReference>
<dbReference type="SUPFAM" id="SSF54001">
    <property type="entry name" value="Cysteine proteinases"/>
    <property type="match status" value="1"/>
</dbReference>
<gene>
    <name evidence="6" type="ORF">MNOR_LOCUS26104</name>
</gene>
<comment type="caution">
    <text evidence="6">The sequence shown here is derived from an EMBL/GenBank/DDBJ whole genome shotgun (WGS) entry which is preliminary data.</text>
</comment>
<dbReference type="GO" id="GO:0016926">
    <property type="term" value="P:protein desumoylation"/>
    <property type="evidence" value="ECO:0007669"/>
    <property type="project" value="TreeGrafter"/>
</dbReference>
<dbReference type="InterPro" id="IPR038765">
    <property type="entry name" value="Papain-like_cys_pep_sf"/>
</dbReference>
<keyword evidence="4" id="KW-0788">Thiol protease</keyword>
<protein>
    <recommendedName>
        <fullName evidence="5">Ubiquitin-like protease family profile domain-containing protein</fullName>
    </recommendedName>
</protein>
<accession>A0AAV2RPQ7</accession>
<evidence type="ECO:0000256" key="3">
    <source>
        <dbReference type="ARBA" id="ARBA00022801"/>
    </source>
</evidence>
<dbReference type="Gene3D" id="3.40.395.10">
    <property type="entry name" value="Adenoviral Proteinase, Chain A"/>
    <property type="match status" value="1"/>
</dbReference>
<evidence type="ECO:0000256" key="1">
    <source>
        <dbReference type="ARBA" id="ARBA00005234"/>
    </source>
</evidence>
<keyword evidence="2" id="KW-0645">Protease</keyword>
<name>A0AAV2RPQ7_MEGNR</name>
<evidence type="ECO:0000256" key="4">
    <source>
        <dbReference type="ARBA" id="ARBA00022807"/>
    </source>
</evidence>